<keyword evidence="3" id="KW-0732">Signal</keyword>
<protein>
    <recommendedName>
        <fullName evidence="6">Immunoglobulin subtype domain-containing protein</fullName>
    </recommendedName>
</protein>
<evidence type="ECO:0000256" key="2">
    <source>
        <dbReference type="SAM" id="Phobius"/>
    </source>
</evidence>
<dbReference type="AlphaFoldDB" id="A0A9J6C3Z8"/>
<dbReference type="EMBL" id="JADBJN010000002">
    <property type="protein sequence ID" value="KAG5676892.1"/>
    <property type="molecule type" value="Genomic_DNA"/>
</dbReference>
<keyword evidence="2" id="KW-0812">Transmembrane</keyword>
<dbReference type="InterPro" id="IPR036179">
    <property type="entry name" value="Ig-like_dom_sf"/>
</dbReference>
<organism evidence="4 5">
    <name type="scientific">Polypedilum vanderplanki</name>
    <name type="common">Sleeping chironomid midge</name>
    <dbReference type="NCBI Taxonomy" id="319348"/>
    <lineage>
        <taxon>Eukaryota</taxon>
        <taxon>Metazoa</taxon>
        <taxon>Ecdysozoa</taxon>
        <taxon>Arthropoda</taxon>
        <taxon>Hexapoda</taxon>
        <taxon>Insecta</taxon>
        <taxon>Pterygota</taxon>
        <taxon>Neoptera</taxon>
        <taxon>Endopterygota</taxon>
        <taxon>Diptera</taxon>
        <taxon>Nematocera</taxon>
        <taxon>Chironomoidea</taxon>
        <taxon>Chironomidae</taxon>
        <taxon>Chironominae</taxon>
        <taxon>Polypedilum</taxon>
        <taxon>Polypedilum</taxon>
    </lineage>
</organism>
<proteinExistence type="predicted"/>
<reference evidence="4" key="1">
    <citation type="submission" date="2021-03" db="EMBL/GenBank/DDBJ databases">
        <title>Chromosome level genome of the anhydrobiotic midge Polypedilum vanderplanki.</title>
        <authorList>
            <person name="Yoshida Y."/>
            <person name="Kikawada T."/>
            <person name="Gusev O."/>
        </authorList>
    </citation>
    <scope>NUCLEOTIDE SEQUENCE</scope>
    <source>
        <strain evidence="4">NIAS01</strain>
        <tissue evidence="4">Whole body or cell culture</tissue>
    </source>
</reference>
<feature type="signal peptide" evidence="3">
    <location>
        <begin position="1"/>
        <end position="21"/>
    </location>
</feature>
<keyword evidence="2" id="KW-0472">Membrane</keyword>
<evidence type="ECO:0008006" key="6">
    <source>
        <dbReference type="Google" id="ProtNLM"/>
    </source>
</evidence>
<feature type="chain" id="PRO_5039953495" description="Immunoglobulin subtype domain-containing protein" evidence="3">
    <location>
        <begin position="22"/>
        <end position="212"/>
    </location>
</feature>
<evidence type="ECO:0000256" key="3">
    <source>
        <dbReference type="SAM" id="SignalP"/>
    </source>
</evidence>
<keyword evidence="2" id="KW-1133">Transmembrane helix</keyword>
<evidence type="ECO:0000313" key="4">
    <source>
        <dbReference type="EMBL" id="KAG5676892.1"/>
    </source>
</evidence>
<dbReference type="SUPFAM" id="SSF48726">
    <property type="entry name" value="Immunoglobulin"/>
    <property type="match status" value="1"/>
</dbReference>
<dbReference type="OrthoDB" id="6345017at2759"/>
<keyword evidence="5" id="KW-1185">Reference proteome</keyword>
<evidence type="ECO:0000313" key="5">
    <source>
        <dbReference type="Proteomes" id="UP001107558"/>
    </source>
</evidence>
<feature type="transmembrane region" description="Helical" evidence="2">
    <location>
        <begin position="144"/>
        <end position="167"/>
    </location>
</feature>
<gene>
    <name evidence="4" type="ORF">PVAND_006696</name>
</gene>
<name>A0A9J6C3Z8_POLVA</name>
<accession>A0A9J6C3Z8</accession>
<feature type="compositionally biased region" description="Polar residues" evidence="1">
    <location>
        <begin position="178"/>
        <end position="197"/>
    </location>
</feature>
<dbReference type="Proteomes" id="UP001107558">
    <property type="component" value="Chromosome 2"/>
</dbReference>
<comment type="caution">
    <text evidence="4">The sequence shown here is derived from an EMBL/GenBank/DDBJ whole genome shotgun (WGS) entry which is preliminary data.</text>
</comment>
<evidence type="ECO:0000256" key="1">
    <source>
        <dbReference type="SAM" id="MobiDB-lite"/>
    </source>
</evidence>
<feature type="region of interest" description="Disordered" evidence="1">
    <location>
        <begin position="177"/>
        <end position="212"/>
    </location>
</feature>
<sequence>MMLSTYLTNSIFFILVLFAKAQMEKSSSASLIKANPYFVAIEEGKNVSILCSAISPITSCHFIIPGEDQPLNLIENHTRNDNYEYFGNGYENGECGITITSIKKGNEGNVSCVVDLNEHLKNIRENIPITITKELPKDNKMRTIIGIIIFSVVTVLFNCILLYCYIAGQRTANKTKRALSQSHHNPASASIIASEQTQRNDIEKQQASSSRP</sequence>